<keyword evidence="1" id="KW-0472">Membrane</keyword>
<name>A0A672S2H1_SINGR</name>
<keyword evidence="3" id="KW-1185">Reference proteome</keyword>
<feature type="transmembrane region" description="Helical" evidence="1">
    <location>
        <begin position="29"/>
        <end position="48"/>
    </location>
</feature>
<sequence length="99" mass="11238">MEMKRGWLTWKQSVPSSAKQFELPAGSNMILLLAGIILSCVLNLFLCLKSVSAHVREKKLATYHDFTLLKAILTISPQATVFSTSPWARWRENNKPQHL</sequence>
<accession>A0A672S2H1</accession>
<dbReference type="Proteomes" id="UP000472262">
    <property type="component" value="Unassembled WGS sequence"/>
</dbReference>
<dbReference type="Ensembl" id="ENSSGRT00000101582.1">
    <property type="protein sequence ID" value="ENSSGRP00000095465.1"/>
    <property type="gene ID" value="ENSSGRG00000047728.1"/>
</dbReference>
<evidence type="ECO:0000256" key="1">
    <source>
        <dbReference type="SAM" id="Phobius"/>
    </source>
</evidence>
<reference evidence="2" key="1">
    <citation type="submission" date="2025-08" db="UniProtKB">
        <authorList>
            <consortium name="Ensembl"/>
        </authorList>
    </citation>
    <scope>IDENTIFICATION</scope>
</reference>
<keyword evidence="1" id="KW-0812">Transmembrane</keyword>
<evidence type="ECO:0000313" key="3">
    <source>
        <dbReference type="Proteomes" id="UP000472262"/>
    </source>
</evidence>
<protein>
    <submittedName>
        <fullName evidence="2">Uncharacterized protein</fullName>
    </submittedName>
</protein>
<dbReference type="AlphaFoldDB" id="A0A672S2H1"/>
<keyword evidence="1" id="KW-1133">Transmembrane helix</keyword>
<reference evidence="2" key="2">
    <citation type="submission" date="2025-09" db="UniProtKB">
        <authorList>
            <consortium name="Ensembl"/>
        </authorList>
    </citation>
    <scope>IDENTIFICATION</scope>
</reference>
<proteinExistence type="predicted"/>
<organism evidence="2 3">
    <name type="scientific">Sinocyclocheilus grahami</name>
    <name type="common">Dianchi golden-line fish</name>
    <name type="synonym">Barbus grahami</name>
    <dbReference type="NCBI Taxonomy" id="75366"/>
    <lineage>
        <taxon>Eukaryota</taxon>
        <taxon>Metazoa</taxon>
        <taxon>Chordata</taxon>
        <taxon>Craniata</taxon>
        <taxon>Vertebrata</taxon>
        <taxon>Euteleostomi</taxon>
        <taxon>Actinopterygii</taxon>
        <taxon>Neopterygii</taxon>
        <taxon>Teleostei</taxon>
        <taxon>Ostariophysi</taxon>
        <taxon>Cypriniformes</taxon>
        <taxon>Cyprinidae</taxon>
        <taxon>Cyprininae</taxon>
        <taxon>Sinocyclocheilus</taxon>
    </lineage>
</organism>
<dbReference type="InParanoid" id="A0A672S2H1"/>
<evidence type="ECO:0000313" key="2">
    <source>
        <dbReference type="Ensembl" id="ENSSGRP00000095465.1"/>
    </source>
</evidence>